<proteinExistence type="predicted"/>
<evidence type="ECO:0000313" key="3">
    <source>
        <dbReference type="Proteomes" id="UP000298860"/>
    </source>
</evidence>
<dbReference type="Gene3D" id="3.40.190.10">
    <property type="entry name" value="Periplasmic binding protein-like II"/>
    <property type="match status" value="2"/>
</dbReference>
<dbReference type="PROSITE" id="PS51257">
    <property type="entry name" value="PROKAR_LIPOPROTEIN"/>
    <property type="match status" value="1"/>
</dbReference>
<dbReference type="EMBL" id="BJFL01000027">
    <property type="protein sequence ID" value="GDY32661.1"/>
    <property type="molecule type" value="Genomic_DNA"/>
</dbReference>
<evidence type="ECO:0000313" key="2">
    <source>
        <dbReference type="EMBL" id="GDY32661.1"/>
    </source>
</evidence>
<reference evidence="3" key="1">
    <citation type="submission" date="2019-04" db="EMBL/GenBank/DDBJ databases">
        <title>Draft genome sequence of Pseudonocardiaceae bacterium SL3-2-4.</title>
        <authorList>
            <person name="Ningsih F."/>
            <person name="Yokota A."/>
            <person name="Sakai Y."/>
            <person name="Nanatani K."/>
            <person name="Yabe S."/>
            <person name="Oetari A."/>
            <person name="Sjamsuridzal W."/>
        </authorList>
    </citation>
    <scope>NUCLEOTIDE SEQUENCE [LARGE SCALE GENOMIC DNA]</scope>
    <source>
        <strain evidence="3">SL3-2-4</strain>
    </source>
</reference>
<dbReference type="RefSeq" id="WP_137815670.1">
    <property type="nucleotide sequence ID" value="NZ_BJFL01000027.1"/>
</dbReference>
<feature type="chain" id="PRO_5020538385" evidence="1">
    <location>
        <begin position="26"/>
        <end position="449"/>
    </location>
</feature>
<keyword evidence="3" id="KW-1185">Reference proteome</keyword>
<dbReference type="Proteomes" id="UP000298860">
    <property type="component" value="Unassembled WGS sequence"/>
</dbReference>
<feature type="signal peptide" evidence="1">
    <location>
        <begin position="1"/>
        <end position="25"/>
    </location>
</feature>
<keyword evidence="1" id="KW-0732">Signal</keyword>
<comment type="caution">
    <text evidence="2">The sequence shown here is derived from an EMBL/GenBank/DDBJ whole genome shotgun (WGS) entry which is preliminary data.</text>
</comment>
<dbReference type="Pfam" id="PF01547">
    <property type="entry name" value="SBP_bac_1"/>
    <property type="match status" value="1"/>
</dbReference>
<sequence length="449" mass="47673">MRAGLGRLALAVAFSAGCAVPAACAGPAPAGTVSVIGNWSGAEENSFQEVLHEFERETGIHAIYHGSQSLNKELETDVRQGHPPDVAIVSSLGQLAGYAAAGVLKPFTLPGAETNRYGRQWLRWSQDVRPGDAAPDQWYAFVFKADLRSAIWYDPTALRALLGPQETAAMPATWDQLVALQNRIRAAHGIPWCVGMESTPNSGWPGTDWIADILLHQSGVEAYQDWTNGRLPWTSAVVRQAWTTWGSLVQGPGAVAGGTQGALLTNYAAAGNLMFAQPPGCYLDHKAAFVMANYRGGTPPAQPGADFDFFPSPDAGGGTGDVREVSADFATMFNATPQAEKLIQFLASDAAQRIWPGIATGSAFSADAELPPSVYSDDVKRRVAATLHSGTLCFNASDLMPASLSAAFNQAVLAYLSDPARLDALLAQLESLRQQAYSTQTGTFKCGRA</sequence>
<protein>
    <submittedName>
        <fullName evidence="2">ABC transporter substrate-binding protein</fullName>
    </submittedName>
</protein>
<dbReference type="OrthoDB" id="8663148at2"/>
<dbReference type="AlphaFoldDB" id="A0A4D4J7N4"/>
<dbReference type="InterPro" id="IPR006059">
    <property type="entry name" value="SBP"/>
</dbReference>
<accession>A0A4D4J7N4</accession>
<evidence type="ECO:0000256" key="1">
    <source>
        <dbReference type="SAM" id="SignalP"/>
    </source>
</evidence>
<dbReference type="SUPFAM" id="SSF53850">
    <property type="entry name" value="Periplasmic binding protein-like II"/>
    <property type="match status" value="1"/>
</dbReference>
<organism evidence="2 3">
    <name type="scientific">Gandjariella thermophila</name>
    <dbReference type="NCBI Taxonomy" id="1931992"/>
    <lineage>
        <taxon>Bacteria</taxon>
        <taxon>Bacillati</taxon>
        <taxon>Actinomycetota</taxon>
        <taxon>Actinomycetes</taxon>
        <taxon>Pseudonocardiales</taxon>
        <taxon>Pseudonocardiaceae</taxon>
        <taxon>Gandjariella</taxon>
    </lineage>
</organism>
<name>A0A4D4J7N4_9PSEU</name>
<gene>
    <name evidence="2" type="ORF">GTS_42940</name>
</gene>